<comment type="caution">
    <text evidence="3">The sequence shown here is derived from an EMBL/GenBank/DDBJ whole genome shotgun (WGS) entry which is preliminary data.</text>
</comment>
<sequence length="296" mass="32782">MRFLFVDRIVQLSPGESVRGIKHITRDDTYLTVDEYGKACFIPSLIGETLGQLAAWNVMQHNDFMFRPVAGVVASACLHRPAYVGETLLLESYIDALDDSAVQYHSTARVGDELVFSIDGALGPLLPMTDFIGIEVIKQQFAEIFHPGEWAEVCARNSVIAHAEQTIHGPVVAPLMFDSILASEAGVSISAEKRISLAAPYFADHFPRKPVLPMTVLLECKLNLAKEFMVRAGFPVAYQVCELRKIKMNDFVLPGDVVVCHAKVKQHTNEELILTYRSEVNGKRVCVVEVVLKPKG</sequence>
<dbReference type="InterPro" id="IPR013114">
    <property type="entry name" value="FabA_FabZ"/>
</dbReference>
<dbReference type="SUPFAM" id="SSF54637">
    <property type="entry name" value="Thioesterase/thiol ester dehydrase-isomerase"/>
    <property type="match status" value="2"/>
</dbReference>
<dbReference type="EMBL" id="LNZC01000003">
    <property type="protein sequence ID" value="KTD81609.1"/>
    <property type="molecule type" value="Genomic_DNA"/>
</dbReference>
<keyword evidence="4" id="KW-1185">Reference proteome</keyword>
<dbReference type="Gene3D" id="3.10.129.10">
    <property type="entry name" value="Hotdog Thioesterase"/>
    <property type="match status" value="2"/>
</dbReference>
<dbReference type="RefSeq" id="WP_058492225.1">
    <property type="nucleotide sequence ID" value="NZ_CBCRUR010000005.1"/>
</dbReference>
<keyword evidence="1" id="KW-0456">Lyase</keyword>
<proteinExistence type="predicted"/>
<dbReference type="PANTHER" id="PTHR30272">
    <property type="entry name" value="3-HYDROXYACYL-[ACYL-CARRIER-PROTEIN] DEHYDRATASE"/>
    <property type="match status" value="1"/>
</dbReference>
<feature type="domain" description="ApeI dehydratase-like" evidence="2">
    <location>
        <begin position="188"/>
        <end position="279"/>
    </location>
</feature>
<dbReference type="STRING" id="45076.Lwor_0391"/>
<accession>A0A0W1AJW7</accession>
<dbReference type="PATRIC" id="fig|45076.6.peg.432"/>
<dbReference type="PANTHER" id="PTHR30272:SF1">
    <property type="entry name" value="3-HYDROXYACYL-[ACYL-CARRIER-PROTEIN] DEHYDRATASE"/>
    <property type="match status" value="1"/>
</dbReference>
<evidence type="ECO:0000313" key="3">
    <source>
        <dbReference type="EMBL" id="KTD81609.1"/>
    </source>
</evidence>
<evidence type="ECO:0000256" key="1">
    <source>
        <dbReference type="ARBA" id="ARBA00023239"/>
    </source>
</evidence>
<dbReference type="OrthoDB" id="4547918at2"/>
<gene>
    <name evidence="3" type="primary">fabA</name>
    <name evidence="3" type="ORF">Lwor_0391</name>
</gene>
<protein>
    <submittedName>
        <fullName evidence="3">(3R)-hydroxymyristoyl-ACP dehydratase</fullName>
    </submittedName>
</protein>
<organism evidence="3 4">
    <name type="scientific">Legionella worsleiensis</name>
    <dbReference type="NCBI Taxonomy" id="45076"/>
    <lineage>
        <taxon>Bacteria</taxon>
        <taxon>Pseudomonadati</taxon>
        <taxon>Pseudomonadota</taxon>
        <taxon>Gammaproteobacteria</taxon>
        <taxon>Legionellales</taxon>
        <taxon>Legionellaceae</taxon>
        <taxon>Legionella</taxon>
    </lineage>
</organism>
<dbReference type="InterPro" id="IPR029069">
    <property type="entry name" value="HotDog_dom_sf"/>
</dbReference>
<dbReference type="GO" id="GO:0016829">
    <property type="term" value="F:lyase activity"/>
    <property type="evidence" value="ECO:0007669"/>
    <property type="project" value="UniProtKB-KW"/>
</dbReference>
<dbReference type="AlphaFoldDB" id="A0A0W1AJW7"/>
<dbReference type="Pfam" id="PF22818">
    <property type="entry name" value="ApeI-like"/>
    <property type="match status" value="1"/>
</dbReference>
<dbReference type="Proteomes" id="UP000054662">
    <property type="component" value="Unassembled WGS sequence"/>
</dbReference>
<name>A0A0W1AJW7_9GAMM</name>
<reference evidence="3 4" key="1">
    <citation type="submission" date="2015-11" db="EMBL/GenBank/DDBJ databases">
        <title>Genomic analysis of 38 Legionella species identifies large and diverse effector repertoires.</title>
        <authorList>
            <person name="Burstein D."/>
            <person name="Amaro F."/>
            <person name="Zusman T."/>
            <person name="Lifshitz Z."/>
            <person name="Cohen O."/>
            <person name="Gilbert J.A."/>
            <person name="Pupko T."/>
            <person name="Shuman H.A."/>
            <person name="Segal G."/>
        </authorList>
    </citation>
    <scope>NUCLEOTIDE SEQUENCE [LARGE SCALE GENOMIC DNA]</scope>
    <source>
        <strain evidence="3 4">ATCC 49508</strain>
    </source>
</reference>
<evidence type="ECO:0000259" key="2">
    <source>
        <dbReference type="Pfam" id="PF22818"/>
    </source>
</evidence>
<evidence type="ECO:0000313" key="4">
    <source>
        <dbReference type="Proteomes" id="UP000054662"/>
    </source>
</evidence>
<dbReference type="InterPro" id="IPR054545">
    <property type="entry name" value="ApeI-like"/>
</dbReference>